<evidence type="ECO:0000313" key="2">
    <source>
        <dbReference type="Proteomes" id="UP001282284"/>
    </source>
</evidence>
<name>A0ABU4GAX9_9BACL</name>
<dbReference type="Gene3D" id="2.60.40.3830">
    <property type="match status" value="1"/>
</dbReference>
<protein>
    <submittedName>
        <fullName evidence="1">Uncharacterized protein</fullName>
    </submittedName>
</protein>
<accession>A0ABU4GAX9</accession>
<evidence type="ECO:0000313" key="1">
    <source>
        <dbReference type="EMBL" id="MDW0114121.1"/>
    </source>
</evidence>
<dbReference type="PROSITE" id="PS51257">
    <property type="entry name" value="PROKAR_LIPOPROTEIN"/>
    <property type="match status" value="1"/>
</dbReference>
<organism evidence="1 2">
    <name type="scientific">Sporosarcina saromensis</name>
    <dbReference type="NCBI Taxonomy" id="359365"/>
    <lineage>
        <taxon>Bacteria</taxon>
        <taxon>Bacillati</taxon>
        <taxon>Bacillota</taxon>
        <taxon>Bacilli</taxon>
        <taxon>Bacillales</taxon>
        <taxon>Caryophanaceae</taxon>
        <taxon>Sporosarcina</taxon>
    </lineage>
</organism>
<keyword evidence="2" id="KW-1185">Reference proteome</keyword>
<comment type="caution">
    <text evidence="1">The sequence shown here is derived from an EMBL/GenBank/DDBJ whole genome shotgun (WGS) entry which is preliminary data.</text>
</comment>
<proteinExistence type="predicted"/>
<gene>
    <name evidence="1" type="ORF">QT711_13065</name>
</gene>
<dbReference type="Proteomes" id="UP001282284">
    <property type="component" value="Unassembled WGS sequence"/>
</dbReference>
<dbReference type="RefSeq" id="WP_317944934.1">
    <property type="nucleotide sequence ID" value="NZ_JAUBDI010000013.1"/>
</dbReference>
<dbReference type="EMBL" id="JAUBDI010000013">
    <property type="protein sequence ID" value="MDW0114121.1"/>
    <property type="molecule type" value="Genomic_DNA"/>
</dbReference>
<reference evidence="1 2" key="1">
    <citation type="submission" date="2023-06" db="EMBL/GenBank/DDBJ databases">
        <title>Sporosarcina sp. nov., isolated from Korean traditional fermented seafood 'Jeotgal'.</title>
        <authorList>
            <person name="Yang A.I."/>
            <person name="Shin N.-R."/>
        </authorList>
    </citation>
    <scope>NUCLEOTIDE SEQUENCE [LARGE SCALE GENOMIC DNA]</scope>
    <source>
        <strain evidence="1 2">KCTC13119</strain>
    </source>
</reference>
<sequence>MKKLVGLFIVTWLVLVGCTNDDAAKWEVSPTFTVDDKTFYGTEGKFGMIKANGEVDESAFPAGKGRLYEVHFLDSDKSYDGEKYKMVATHKESGETVKLYEWDIVDKQSGAKFALDEAGLWNIEVEIDGEPLTSFVVKAE</sequence>